<dbReference type="SUPFAM" id="SSF53098">
    <property type="entry name" value="Ribonuclease H-like"/>
    <property type="match status" value="1"/>
</dbReference>
<organism evidence="2 3">
    <name type="scientific">Symbiodinium necroappetens</name>
    <dbReference type="NCBI Taxonomy" id="1628268"/>
    <lineage>
        <taxon>Eukaryota</taxon>
        <taxon>Sar</taxon>
        <taxon>Alveolata</taxon>
        <taxon>Dinophyceae</taxon>
        <taxon>Suessiales</taxon>
        <taxon>Symbiodiniaceae</taxon>
        <taxon>Symbiodinium</taxon>
    </lineage>
</organism>
<feature type="domain" description="Reverse transcriptase" evidence="1">
    <location>
        <begin position="16"/>
        <end position="150"/>
    </location>
</feature>
<accession>A0A813AMJ7</accession>
<comment type="caution">
    <text evidence="2">The sequence shown here is derived from an EMBL/GenBank/DDBJ whole genome shotgun (WGS) entry which is preliminary data.</text>
</comment>
<evidence type="ECO:0000313" key="2">
    <source>
        <dbReference type="EMBL" id="CAE7873658.1"/>
    </source>
</evidence>
<dbReference type="Gene3D" id="3.30.420.10">
    <property type="entry name" value="Ribonuclease H-like superfamily/Ribonuclease H"/>
    <property type="match status" value="1"/>
</dbReference>
<feature type="non-terminal residue" evidence="2">
    <location>
        <position position="636"/>
    </location>
</feature>
<dbReference type="SUPFAM" id="SSF56672">
    <property type="entry name" value="DNA/RNA polymerases"/>
    <property type="match status" value="1"/>
</dbReference>
<protein>
    <recommendedName>
        <fullName evidence="1">Reverse transcriptase domain-containing protein</fullName>
    </recommendedName>
</protein>
<dbReference type="InterPro" id="IPR012337">
    <property type="entry name" value="RNaseH-like_sf"/>
</dbReference>
<dbReference type="InterPro" id="IPR000477">
    <property type="entry name" value="RT_dom"/>
</dbReference>
<sequence>VWTLVLNSGKAAGGAPGRGTLDAHGVILQSWHRGARAYVQQDLSAYFDSIRLSQLLTILDHMRAPPCLGKLLASFYSQAQRLFKVLHVTGEKWQTPSQGLLQGCPLSPLCALLIGNVWHSYVTQGPARALIFVDDRLLWAEPEAENAEAALADGVARTVCSSLVFAGFAWAAGIAAPTSKDLNAIRLSIHHALRSRITGETPWVLFAEVHGWQWDPKWLVQWRALGAVWRHLKNARSDGPLQAVLPHAASTLLDLGWQMEPNGDAVSRVDDVGRTRRFCFGWQNMSVLRDWLVEEHRKRGIASCGRVKSSYHRGEAGLATGLNLEAPSLGARFALAGHRLLGHSQSLDVRRAALATGGSGWYHRHRIPTQRYAEVKCLCTLLWPSRPHLTWNCPRTAEHRHGLRGPTNRVEERLFGAPVPEYPAAPDGNQVPEMVQAMRTHFCLALTQDTDNLLVATDGSHQHGVGACAVATESARGTFSAGDDAEDQSPFRFEMVALNALLQALPRGQLYHKSTVTILVDCQSALDSVQCPDNSKLKCLAEQSASLLQALRRDYKAVRLVWVPSHDKRLDWQPPFGLDDRRCRDLNNKADRAANQRRDSRAQAASRVAWHRRLDEAERWEVAAISAAAASSALLY</sequence>
<gene>
    <name evidence="2" type="ORF">SNEC2469_LOCUS28364</name>
</gene>
<keyword evidence="3" id="KW-1185">Reference proteome</keyword>
<evidence type="ECO:0000313" key="3">
    <source>
        <dbReference type="Proteomes" id="UP000601435"/>
    </source>
</evidence>
<name>A0A813AMJ7_9DINO</name>
<dbReference type="GO" id="GO:0003676">
    <property type="term" value="F:nucleic acid binding"/>
    <property type="evidence" value="ECO:0007669"/>
    <property type="project" value="InterPro"/>
</dbReference>
<dbReference type="Pfam" id="PF00078">
    <property type="entry name" value="RVT_1"/>
    <property type="match status" value="1"/>
</dbReference>
<dbReference type="AlphaFoldDB" id="A0A813AMJ7"/>
<dbReference type="InterPro" id="IPR036397">
    <property type="entry name" value="RNaseH_sf"/>
</dbReference>
<proteinExistence type="predicted"/>
<feature type="non-terminal residue" evidence="2">
    <location>
        <position position="1"/>
    </location>
</feature>
<evidence type="ECO:0000259" key="1">
    <source>
        <dbReference type="Pfam" id="PF00078"/>
    </source>
</evidence>
<reference evidence="2" key="1">
    <citation type="submission" date="2021-02" db="EMBL/GenBank/DDBJ databases">
        <authorList>
            <person name="Dougan E. K."/>
            <person name="Rhodes N."/>
            <person name="Thang M."/>
            <person name="Chan C."/>
        </authorList>
    </citation>
    <scope>NUCLEOTIDE SEQUENCE</scope>
</reference>
<dbReference type="OrthoDB" id="429063at2759"/>
<dbReference type="Proteomes" id="UP000601435">
    <property type="component" value="Unassembled WGS sequence"/>
</dbReference>
<dbReference type="EMBL" id="CAJNJA010061483">
    <property type="protein sequence ID" value="CAE7873658.1"/>
    <property type="molecule type" value="Genomic_DNA"/>
</dbReference>
<dbReference type="InterPro" id="IPR043502">
    <property type="entry name" value="DNA/RNA_pol_sf"/>
</dbReference>